<feature type="region of interest" description="Disordered" evidence="2">
    <location>
        <begin position="182"/>
        <end position="218"/>
    </location>
</feature>
<dbReference type="STRING" id="240176.D6RNV5"/>
<evidence type="ECO:0000256" key="1">
    <source>
        <dbReference type="SAM" id="Coils"/>
    </source>
</evidence>
<dbReference type="GeneID" id="9379319"/>
<evidence type="ECO:0000256" key="2">
    <source>
        <dbReference type="SAM" id="MobiDB-lite"/>
    </source>
</evidence>
<reference evidence="3 4" key="1">
    <citation type="journal article" date="2010" name="Proc. Natl. Acad. Sci. U.S.A.">
        <title>Insights into evolution of multicellular fungi from the assembled chromosomes of the mushroom Coprinopsis cinerea (Coprinus cinereus).</title>
        <authorList>
            <person name="Stajich J.E."/>
            <person name="Wilke S.K."/>
            <person name="Ahren D."/>
            <person name="Au C.H."/>
            <person name="Birren B.W."/>
            <person name="Borodovsky M."/>
            <person name="Burns C."/>
            <person name="Canback B."/>
            <person name="Casselton L.A."/>
            <person name="Cheng C.K."/>
            <person name="Deng J."/>
            <person name="Dietrich F.S."/>
            <person name="Fargo D.C."/>
            <person name="Farman M.L."/>
            <person name="Gathman A.C."/>
            <person name="Goldberg J."/>
            <person name="Guigo R."/>
            <person name="Hoegger P.J."/>
            <person name="Hooker J.B."/>
            <person name="Huggins A."/>
            <person name="James T.Y."/>
            <person name="Kamada T."/>
            <person name="Kilaru S."/>
            <person name="Kodira C."/>
            <person name="Kues U."/>
            <person name="Kupfer D."/>
            <person name="Kwan H.S."/>
            <person name="Lomsadze A."/>
            <person name="Li W."/>
            <person name="Lilly W.W."/>
            <person name="Ma L.J."/>
            <person name="Mackey A.J."/>
            <person name="Manning G."/>
            <person name="Martin F."/>
            <person name="Muraguchi H."/>
            <person name="Natvig D.O."/>
            <person name="Palmerini H."/>
            <person name="Ramesh M.A."/>
            <person name="Rehmeyer C.J."/>
            <person name="Roe B.A."/>
            <person name="Shenoy N."/>
            <person name="Stanke M."/>
            <person name="Ter-Hovhannisyan V."/>
            <person name="Tunlid A."/>
            <person name="Velagapudi R."/>
            <person name="Vision T.J."/>
            <person name="Zeng Q."/>
            <person name="Zolan M.E."/>
            <person name="Pukkila P.J."/>
        </authorList>
    </citation>
    <scope>NUCLEOTIDE SEQUENCE [LARGE SCALE GENOMIC DNA]</scope>
    <source>
        <strain evidence="4">Okayama-7 / 130 / ATCC MYA-4618 / FGSC 9003</strain>
    </source>
</reference>
<feature type="compositionally biased region" description="Basic and acidic residues" evidence="2">
    <location>
        <begin position="198"/>
        <end position="217"/>
    </location>
</feature>
<organism evidence="3 4">
    <name type="scientific">Coprinopsis cinerea (strain Okayama-7 / 130 / ATCC MYA-4618 / FGSC 9003)</name>
    <name type="common">Inky cap fungus</name>
    <name type="synonym">Hormographiella aspergillata</name>
    <dbReference type="NCBI Taxonomy" id="240176"/>
    <lineage>
        <taxon>Eukaryota</taxon>
        <taxon>Fungi</taxon>
        <taxon>Dikarya</taxon>
        <taxon>Basidiomycota</taxon>
        <taxon>Agaricomycotina</taxon>
        <taxon>Agaricomycetes</taxon>
        <taxon>Agaricomycetidae</taxon>
        <taxon>Agaricales</taxon>
        <taxon>Agaricineae</taxon>
        <taxon>Psathyrellaceae</taxon>
        <taxon>Coprinopsis</taxon>
    </lineage>
</organism>
<accession>D6RNV5</accession>
<dbReference type="KEGG" id="cci:CC1G_14830"/>
<dbReference type="AlphaFoldDB" id="D6RNV5"/>
<dbReference type="HOGENOM" id="CLU_1199756_0_0_1"/>
<evidence type="ECO:0000313" key="4">
    <source>
        <dbReference type="Proteomes" id="UP000001861"/>
    </source>
</evidence>
<sequence>MESEFAVSAKRFSARLSAKKDVQRSARHRPRTESATTAQPAHSELRRPRRGPSSSKPYDRPSTPAVSSSSVALPNPRRSLRISPSELVRRENALLAAEREVQQKKEDLALQIEAHEKQQHETTTLLSQLAERDAATALAQLEQHFVCPLLAAAVITGFIDKISASSVNTAMKVKREEDEALLVSASKRPQGRKCSRKAKSEENEEEKPRTTEIDAWREGGVSRIEWHKKER</sequence>
<feature type="compositionally biased region" description="Low complexity" evidence="2">
    <location>
        <begin position="51"/>
        <end position="72"/>
    </location>
</feature>
<protein>
    <submittedName>
        <fullName evidence="3">Uncharacterized protein</fullName>
    </submittedName>
</protein>
<dbReference type="EMBL" id="AACS02000007">
    <property type="protein sequence ID" value="EFI27357.1"/>
    <property type="molecule type" value="Genomic_DNA"/>
</dbReference>
<keyword evidence="4" id="KW-1185">Reference proteome</keyword>
<dbReference type="Proteomes" id="UP000001861">
    <property type="component" value="Unassembled WGS sequence"/>
</dbReference>
<dbReference type="OrthoDB" id="6105938at2759"/>
<dbReference type="VEuPathDB" id="FungiDB:CC1G_14830"/>
<feature type="coiled-coil region" evidence="1">
    <location>
        <begin position="87"/>
        <end position="118"/>
    </location>
</feature>
<feature type="region of interest" description="Disordered" evidence="2">
    <location>
        <begin position="1"/>
        <end position="78"/>
    </location>
</feature>
<keyword evidence="1" id="KW-0175">Coiled coil</keyword>
<dbReference type="RefSeq" id="XP_002910851.1">
    <property type="nucleotide sequence ID" value="XM_002910805.1"/>
</dbReference>
<evidence type="ECO:0000313" key="3">
    <source>
        <dbReference type="EMBL" id="EFI27357.1"/>
    </source>
</evidence>
<gene>
    <name evidence="3" type="ORF">CC1G_14830</name>
</gene>
<name>D6RNV5_COPC7</name>
<comment type="caution">
    <text evidence="3">The sequence shown here is derived from an EMBL/GenBank/DDBJ whole genome shotgun (WGS) entry which is preliminary data.</text>
</comment>
<proteinExistence type="predicted"/>
<dbReference type="InParanoid" id="D6RNV5"/>